<keyword evidence="4" id="KW-1185">Reference proteome</keyword>
<keyword evidence="3" id="KW-0808">Transferase</keyword>
<accession>A0A563U247</accession>
<evidence type="ECO:0000259" key="2">
    <source>
        <dbReference type="Pfam" id="PF01757"/>
    </source>
</evidence>
<dbReference type="EMBL" id="VOEI01000004">
    <property type="protein sequence ID" value="TWR25382.1"/>
    <property type="molecule type" value="Genomic_DNA"/>
</dbReference>
<keyword evidence="1" id="KW-1133">Transmembrane helix</keyword>
<dbReference type="AlphaFoldDB" id="A0A563U247"/>
<reference evidence="3 4" key="1">
    <citation type="submission" date="2019-07" db="EMBL/GenBank/DDBJ databases">
        <authorList>
            <person name="Kim J."/>
        </authorList>
    </citation>
    <scope>NUCLEOTIDE SEQUENCE [LARGE SCALE GENOMIC DNA]</scope>
    <source>
        <strain evidence="3 4">MJ1a</strain>
    </source>
</reference>
<sequence length="334" mass="38402">MDKRNHLIDLLRFVAATWVAIFHFNEPIPYIANWYRSFLKIGYVGVAIFFVISGYCVYLSALRSKTPRDFLVRRICRIFPPYWFSILLVGLSVIVSLIVNKANSVAVLPKNISGILATITLSTTPLFDVPIMNWVYWTLTYEVVFYFLVFISMFAKHQYRIYSYLFISISGFFLPVHEMWPLFFVKYWPAFALGVATYRLLNEKTQLWQTALLLAISVSGLFYIQIRPYEAITCIITAVLIVSNNFKPLKANPISTLGDYSYSIYLTHVPLGIFILGVVKQQSIVQNNVWVNIVWDLTLYAVIVCLAKLMFKFIELPAISFGKKITNVTRKAAV</sequence>
<dbReference type="PANTHER" id="PTHR23028:SF53">
    <property type="entry name" value="ACYL_TRANSF_3 DOMAIN-CONTAINING PROTEIN"/>
    <property type="match status" value="1"/>
</dbReference>
<evidence type="ECO:0000313" key="3">
    <source>
        <dbReference type="EMBL" id="TWR25382.1"/>
    </source>
</evidence>
<feature type="transmembrane region" description="Helical" evidence="1">
    <location>
        <begin position="260"/>
        <end position="279"/>
    </location>
</feature>
<keyword evidence="1" id="KW-0472">Membrane</keyword>
<name>A0A563U247_9SPHI</name>
<protein>
    <submittedName>
        <fullName evidence="3">Acyltransferase</fullName>
    </submittedName>
</protein>
<feature type="transmembrane region" description="Helical" evidence="1">
    <location>
        <begin position="291"/>
        <end position="311"/>
    </location>
</feature>
<dbReference type="InterPro" id="IPR002656">
    <property type="entry name" value="Acyl_transf_3_dom"/>
</dbReference>
<feature type="domain" description="Acyltransferase 3" evidence="2">
    <location>
        <begin position="7"/>
        <end position="307"/>
    </location>
</feature>
<feature type="transmembrane region" description="Helical" evidence="1">
    <location>
        <begin position="37"/>
        <end position="61"/>
    </location>
</feature>
<keyword evidence="1" id="KW-0812">Transmembrane</keyword>
<dbReference type="Proteomes" id="UP000318010">
    <property type="component" value="Unassembled WGS sequence"/>
</dbReference>
<dbReference type="OrthoDB" id="290051at2"/>
<dbReference type="GO" id="GO:0016747">
    <property type="term" value="F:acyltransferase activity, transferring groups other than amino-acyl groups"/>
    <property type="evidence" value="ECO:0007669"/>
    <property type="project" value="InterPro"/>
</dbReference>
<dbReference type="GO" id="GO:0000271">
    <property type="term" value="P:polysaccharide biosynthetic process"/>
    <property type="evidence" value="ECO:0007669"/>
    <property type="project" value="TreeGrafter"/>
</dbReference>
<dbReference type="GO" id="GO:0016020">
    <property type="term" value="C:membrane"/>
    <property type="evidence" value="ECO:0007669"/>
    <property type="project" value="TreeGrafter"/>
</dbReference>
<feature type="transmembrane region" description="Helical" evidence="1">
    <location>
        <begin position="205"/>
        <end position="224"/>
    </location>
</feature>
<organism evidence="3 4">
    <name type="scientific">Mucilaginibacter achroorhodeus</name>
    <dbReference type="NCBI Taxonomy" id="2599294"/>
    <lineage>
        <taxon>Bacteria</taxon>
        <taxon>Pseudomonadati</taxon>
        <taxon>Bacteroidota</taxon>
        <taxon>Sphingobacteriia</taxon>
        <taxon>Sphingobacteriales</taxon>
        <taxon>Sphingobacteriaceae</taxon>
        <taxon>Mucilaginibacter</taxon>
    </lineage>
</organism>
<keyword evidence="3" id="KW-0012">Acyltransferase</keyword>
<dbReference type="PANTHER" id="PTHR23028">
    <property type="entry name" value="ACETYLTRANSFERASE"/>
    <property type="match status" value="1"/>
</dbReference>
<feature type="transmembrane region" description="Helical" evidence="1">
    <location>
        <begin position="134"/>
        <end position="155"/>
    </location>
</feature>
<proteinExistence type="predicted"/>
<dbReference type="Pfam" id="PF01757">
    <property type="entry name" value="Acyl_transf_3"/>
    <property type="match status" value="1"/>
</dbReference>
<feature type="transmembrane region" description="Helical" evidence="1">
    <location>
        <begin position="162"/>
        <end position="185"/>
    </location>
</feature>
<feature type="transmembrane region" description="Helical" evidence="1">
    <location>
        <begin position="7"/>
        <end position="25"/>
    </location>
</feature>
<dbReference type="InterPro" id="IPR050879">
    <property type="entry name" value="Acyltransferase_3"/>
</dbReference>
<gene>
    <name evidence="3" type="ORF">FPZ42_12315</name>
</gene>
<comment type="caution">
    <text evidence="3">The sequence shown here is derived from an EMBL/GenBank/DDBJ whole genome shotgun (WGS) entry which is preliminary data.</text>
</comment>
<evidence type="ECO:0000256" key="1">
    <source>
        <dbReference type="SAM" id="Phobius"/>
    </source>
</evidence>
<evidence type="ECO:0000313" key="4">
    <source>
        <dbReference type="Proteomes" id="UP000318010"/>
    </source>
</evidence>
<feature type="transmembrane region" description="Helical" evidence="1">
    <location>
        <begin position="82"/>
        <end position="99"/>
    </location>
</feature>
<dbReference type="RefSeq" id="WP_146271812.1">
    <property type="nucleotide sequence ID" value="NZ_VOEI01000004.1"/>
</dbReference>